<dbReference type="Gene3D" id="2.130.10.10">
    <property type="entry name" value="YVTN repeat-like/Quinoprotein amine dehydrogenase"/>
    <property type="match status" value="1"/>
</dbReference>
<comment type="caution">
    <text evidence="7">The sequence shown here is derived from an EMBL/GenBank/DDBJ whole genome shotgun (WGS) entry which is preliminary data.</text>
</comment>
<dbReference type="PROSITE" id="PS00678">
    <property type="entry name" value="WD_REPEATS_1"/>
    <property type="match status" value="1"/>
</dbReference>
<evidence type="ECO:0000256" key="1">
    <source>
        <dbReference type="ARBA" id="ARBA00004604"/>
    </source>
</evidence>
<dbReference type="InterPro" id="IPR019775">
    <property type="entry name" value="WD40_repeat_CS"/>
</dbReference>
<keyword evidence="2 5" id="KW-0853">WD repeat</keyword>
<dbReference type="PANTHER" id="PTHR14085:SF3">
    <property type="entry name" value="WD REPEAT-CONTAINING PROTEIN 46"/>
    <property type="match status" value="1"/>
</dbReference>
<dbReference type="InterPro" id="IPR040315">
    <property type="entry name" value="WDR46/Utp7"/>
</dbReference>
<feature type="domain" description="BING4 C-terminal" evidence="6">
    <location>
        <begin position="393"/>
        <end position="451"/>
    </location>
</feature>
<evidence type="ECO:0000256" key="5">
    <source>
        <dbReference type="PROSITE-ProRule" id="PRU00221"/>
    </source>
</evidence>
<gene>
    <name evidence="7" type="ORF">IE077_001983</name>
</gene>
<dbReference type="InterPro" id="IPR015943">
    <property type="entry name" value="WD40/YVTN_repeat-like_dom_sf"/>
</dbReference>
<organism evidence="7 8">
    <name type="scientific">Cardiosporidium cionae</name>
    <dbReference type="NCBI Taxonomy" id="476202"/>
    <lineage>
        <taxon>Eukaryota</taxon>
        <taxon>Sar</taxon>
        <taxon>Alveolata</taxon>
        <taxon>Apicomplexa</taxon>
        <taxon>Aconoidasida</taxon>
        <taxon>Nephromycida</taxon>
        <taxon>Cardiosporidium</taxon>
    </lineage>
</organism>
<evidence type="ECO:0000313" key="8">
    <source>
        <dbReference type="Proteomes" id="UP000823046"/>
    </source>
</evidence>
<evidence type="ECO:0000256" key="3">
    <source>
        <dbReference type="ARBA" id="ARBA00022737"/>
    </source>
</evidence>
<protein>
    <submittedName>
        <fullName evidence="7">BING4CT (NUC141) domain-containing protein</fullName>
    </submittedName>
</protein>
<sequence length="477" mass="53578">MQENEDLNSAAFCVPKEAAETSATSGKSFLSQQLANNSEGKMLNDTGNPPAKYQISKSQIFPEITTSRKKYVRFPSISTKQIGNKKLRHRLSLQQKLNEEAIRRLAVSEILLPSSEGFLETEGFEKSYCLTQADILSNLDVGSSKKIFDLQLSYGPYCVDFSKNGRYLLFGGKNGNFSMLDCHNYNATDVNVQETVRAVKFLHDHSMFAVAQKKYVYIYDHSGLELHCMRDNMLSYCLDFLPFHFLLASIGEFGELSYDDVSMGQVIAKHKTQRGPCHCMRQNSSNAVIHLGHSRGTVTLWTPNLSKPAVDLLCHKGPVTCLDMFQNYMATAGMDGFWKVWDMRTYKCLHTFNYFGAPPSSIDVSQTGLIGIGFGPHVQIWKDVFSIDKPKMPYLTQDYFAEHVKSVRFRPFEDICCVGRSDGISAIVVPGSGMANYDSFAADPFETPKYPFLLFHGKDCTFPSIRNIVFISSEMTG</sequence>
<proteinExistence type="predicted"/>
<keyword evidence="4" id="KW-0539">Nucleus</keyword>
<keyword evidence="3" id="KW-0677">Repeat</keyword>
<keyword evidence="8" id="KW-1185">Reference proteome</keyword>
<dbReference type="SUPFAM" id="SSF50978">
    <property type="entry name" value="WD40 repeat-like"/>
    <property type="match status" value="1"/>
</dbReference>
<evidence type="ECO:0000256" key="4">
    <source>
        <dbReference type="ARBA" id="ARBA00023242"/>
    </source>
</evidence>
<dbReference type="InterPro" id="IPR036322">
    <property type="entry name" value="WD40_repeat_dom_sf"/>
</dbReference>
<dbReference type="PROSITE" id="PS50082">
    <property type="entry name" value="WD_REPEATS_2"/>
    <property type="match status" value="1"/>
</dbReference>
<dbReference type="Pfam" id="PF08149">
    <property type="entry name" value="BING4CT"/>
    <property type="match status" value="1"/>
</dbReference>
<dbReference type="PANTHER" id="PTHR14085">
    <property type="entry name" value="WD-REPEAT PROTEIN BING4"/>
    <property type="match status" value="1"/>
</dbReference>
<dbReference type="EMBL" id="JADAQX010001054">
    <property type="protein sequence ID" value="KAF8818753.1"/>
    <property type="molecule type" value="Genomic_DNA"/>
</dbReference>
<reference evidence="7 8" key="1">
    <citation type="journal article" date="2020" name="bioRxiv">
        <title>Metabolic contributions of an alphaproteobacterial endosymbiont in the apicomplexan Cardiosporidium cionae.</title>
        <authorList>
            <person name="Hunter E.S."/>
            <person name="Paight C.J."/>
            <person name="Lane C.E."/>
        </authorList>
    </citation>
    <scope>NUCLEOTIDE SEQUENCE [LARGE SCALE GENOMIC DNA]</scope>
    <source>
        <strain evidence="7">ESH_2018</strain>
    </source>
</reference>
<dbReference type="InterPro" id="IPR001680">
    <property type="entry name" value="WD40_rpt"/>
</dbReference>
<evidence type="ECO:0000313" key="7">
    <source>
        <dbReference type="EMBL" id="KAF8818753.1"/>
    </source>
</evidence>
<dbReference type="SMART" id="SM00320">
    <property type="entry name" value="WD40"/>
    <property type="match status" value="5"/>
</dbReference>
<dbReference type="Pfam" id="PF00400">
    <property type="entry name" value="WD40"/>
    <property type="match status" value="1"/>
</dbReference>
<dbReference type="SMART" id="SM01033">
    <property type="entry name" value="BING4CT"/>
    <property type="match status" value="1"/>
</dbReference>
<accession>A0ABQ7J4U0</accession>
<feature type="repeat" description="WD" evidence="5">
    <location>
        <begin position="312"/>
        <end position="351"/>
    </location>
</feature>
<name>A0ABQ7J4U0_9APIC</name>
<dbReference type="InterPro" id="IPR012952">
    <property type="entry name" value="BING4_C_dom"/>
</dbReference>
<evidence type="ECO:0000256" key="2">
    <source>
        <dbReference type="ARBA" id="ARBA00022574"/>
    </source>
</evidence>
<comment type="subcellular location">
    <subcellularLocation>
        <location evidence="1">Nucleus</location>
        <location evidence="1">Nucleolus</location>
    </subcellularLocation>
</comment>
<dbReference type="Proteomes" id="UP000823046">
    <property type="component" value="Unassembled WGS sequence"/>
</dbReference>
<evidence type="ECO:0000259" key="6">
    <source>
        <dbReference type="SMART" id="SM01033"/>
    </source>
</evidence>